<sequence length="143" mass="15241">MTLGLHLFALALNTNKTGTQILGELATSKFSGSLAVAPIIAAWVLAAALTVDGAVVAKDLLIELDSGTATVVGPLEDVKELLSKPASKASQNKSPMAPSYVALPLRQTSNSWMKLPFAEQCYVYGEHFYTTGFQHSLKCMAIR</sequence>
<reference evidence="2" key="1">
    <citation type="journal article" date="2021" name="IMA Fungus">
        <title>Genomic characterization of three marine fungi, including Emericellopsis atlantica sp. nov. with signatures of a generalist lifestyle and marine biomass degradation.</title>
        <authorList>
            <person name="Hagestad O.C."/>
            <person name="Hou L."/>
            <person name="Andersen J.H."/>
            <person name="Hansen E.H."/>
            <person name="Altermark B."/>
            <person name="Li C."/>
            <person name="Kuhnert E."/>
            <person name="Cox R.J."/>
            <person name="Crous P.W."/>
            <person name="Spatafora J.W."/>
            <person name="Lail K."/>
            <person name="Amirebrahimi M."/>
            <person name="Lipzen A."/>
            <person name="Pangilinan J."/>
            <person name="Andreopoulos W."/>
            <person name="Hayes R.D."/>
            <person name="Ng V."/>
            <person name="Grigoriev I.V."/>
            <person name="Jackson S.A."/>
            <person name="Sutton T.D.S."/>
            <person name="Dobson A.D.W."/>
            <person name="Rama T."/>
        </authorList>
    </citation>
    <scope>NUCLEOTIDE SEQUENCE</scope>
    <source>
        <strain evidence="2">TRa018bII</strain>
    </source>
</reference>
<dbReference type="SUPFAM" id="SSF50630">
    <property type="entry name" value="Acid proteases"/>
    <property type="match status" value="1"/>
</dbReference>
<dbReference type="InterPro" id="IPR033121">
    <property type="entry name" value="PEPTIDASE_A1"/>
</dbReference>
<protein>
    <recommendedName>
        <fullName evidence="1">Peptidase A1 domain-containing protein</fullName>
    </recommendedName>
</protein>
<dbReference type="Proteomes" id="UP000824998">
    <property type="component" value="Unassembled WGS sequence"/>
</dbReference>
<evidence type="ECO:0000313" key="2">
    <source>
        <dbReference type="EMBL" id="KAG9231485.1"/>
    </source>
</evidence>
<organism evidence="2 3">
    <name type="scientific">Amylocarpus encephaloides</name>
    <dbReference type="NCBI Taxonomy" id="45428"/>
    <lineage>
        <taxon>Eukaryota</taxon>
        <taxon>Fungi</taxon>
        <taxon>Dikarya</taxon>
        <taxon>Ascomycota</taxon>
        <taxon>Pezizomycotina</taxon>
        <taxon>Leotiomycetes</taxon>
        <taxon>Helotiales</taxon>
        <taxon>Helotiales incertae sedis</taxon>
        <taxon>Amylocarpus</taxon>
    </lineage>
</organism>
<feature type="domain" description="Peptidase A1" evidence="1">
    <location>
        <begin position="6"/>
        <end position="92"/>
    </location>
</feature>
<gene>
    <name evidence="2" type="ORF">BJ875DRAFT_498272</name>
</gene>
<name>A0A9P7YE85_9HELO</name>
<dbReference type="Pfam" id="PF00026">
    <property type="entry name" value="Asp"/>
    <property type="match status" value="1"/>
</dbReference>
<dbReference type="InterPro" id="IPR021109">
    <property type="entry name" value="Peptidase_aspartic_dom_sf"/>
</dbReference>
<dbReference type="OrthoDB" id="15189at2759"/>
<dbReference type="EMBL" id="MU251599">
    <property type="protein sequence ID" value="KAG9231485.1"/>
    <property type="molecule type" value="Genomic_DNA"/>
</dbReference>
<dbReference type="AlphaFoldDB" id="A0A9P7YE85"/>
<proteinExistence type="predicted"/>
<evidence type="ECO:0000313" key="3">
    <source>
        <dbReference type="Proteomes" id="UP000824998"/>
    </source>
</evidence>
<accession>A0A9P7YE85</accession>
<keyword evidence="3" id="KW-1185">Reference proteome</keyword>
<evidence type="ECO:0000259" key="1">
    <source>
        <dbReference type="Pfam" id="PF00026"/>
    </source>
</evidence>
<dbReference type="Gene3D" id="2.40.70.10">
    <property type="entry name" value="Acid Proteases"/>
    <property type="match status" value="1"/>
</dbReference>
<comment type="caution">
    <text evidence="2">The sequence shown here is derived from an EMBL/GenBank/DDBJ whole genome shotgun (WGS) entry which is preliminary data.</text>
</comment>